<sequence>MSDIDLSSAGFRGVVIQKNNGFYRLATESGERICSLSNHLRKGGDVELVVGDEVVFDAANQVTALLPRRNWISRRAAAHTCEQLIAANIDQIVPVFAAANPRPAWHLLDRYLVSAEAAEIPALVCITKLDLVAGRGEVNEIEQVAAEYRAIGYPVLLTSTASGEGVDDFRTVLRGRRSLLVGKSGVGKTSLLNALEPGLGLRVQETNSVTGKGRHTTTSATLFPLDQGGAIIDTPGIREFGLWNVDGADLAYFFPELRPYLGKCRFGMDCRHQDEPGCAVRRAVTAGQISPYRYQSYLKLRLDP</sequence>
<reference evidence="6" key="1">
    <citation type="submission" date="2015-07" db="EMBL/GenBank/DDBJ databases">
        <title>Draft Genome Sequences of Anaerolinea thermolimosa IMO-1, Bellilinea caldifistulae GOMI-1, Leptolinea tardivitalis YMTK-2, Levilinea saccharolytica KIBI-1,Longilinea arvoryzae KOME-1, Previously Described as Members of the Anaerolineaceae (Chloroflexi).</title>
        <authorList>
            <person name="Sekiguchi Y."/>
            <person name="Ohashi A."/>
            <person name="Matsuura N."/>
            <person name="Tourlousse M.D."/>
        </authorList>
    </citation>
    <scope>NUCLEOTIDE SEQUENCE [LARGE SCALE GENOMIC DNA]</scope>
    <source>
        <strain evidence="6">KOME-1</strain>
    </source>
</reference>
<dbReference type="InterPro" id="IPR012340">
    <property type="entry name" value="NA-bd_OB-fold"/>
</dbReference>
<keyword evidence="3" id="KW-0690">Ribosome biogenesis</keyword>
<keyword evidence="3" id="KW-0862">Zinc</keyword>
<organism evidence="6">
    <name type="scientific">Longilinea arvoryzae</name>
    <dbReference type="NCBI Taxonomy" id="360412"/>
    <lineage>
        <taxon>Bacteria</taxon>
        <taxon>Bacillati</taxon>
        <taxon>Chloroflexota</taxon>
        <taxon>Anaerolineae</taxon>
        <taxon>Anaerolineales</taxon>
        <taxon>Anaerolineaceae</taxon>
        <taxon>Longilinea</taxon>
    </lineage>
</organism>
<evidence type="ECO:0000313" key="6">
    <source>
        <dbReference type="EMBL" id="GAP12308.1"/>
    </source>
</evidence>
<feature type="binding site" evidence="3">
    <location>
        <begin position="127"/>
        <end position="130"/>
    </location>
    <ligand>
        <name>GTP</name>
        <dbReference type="ChEBI" id="CHEBI:37565"/>
    </ligand>
</feature>
<dbReference type="Gene3D" id="2.40.50.140">
    <property type="entry name" value="Nucleic acid-binding proteins"/>
    <property type="match status" value="1"/>
</dbReference>
<dbReference type="PANTHER" id="PTHR32120:SF11">
    <property type="entry name" value="SMALL RIBOSOMAL SUBUNIT BIOGENESIS GTPASE RSGA 1, MITOCHONDRIAL-RELATED"/>
    <property type="match status" value="1"/>
</dbReference>
<protein>
    <recommendedName>
        <fullName evidence="3">Small ribosomal subunit biogenesis GTPase RsgA</fullName>
        <ecNumber evidence="3">3.6.1.-</ecNumber>
    </recommendedName>
</protein>
<keyword evidence="3" id="KW-0479">Metal-binding</keyword>
<dbReference type="InterPro" id="IPR010914">
    <property type="entry name" value="RsgA_GTPase_dom"/>
</dbReference>
<name>A0A0S7BCA5_9CHLR</name>
<keyword evidence="3" id="KW-0963">Cytoplasm</keyword>
<keyword evidence="2 3" id="KW-0342">GTP-binding</keyword>
<dbReference type="GO" id="GO:0042274">
    <property type="term" value="P:ribosomal small subunit biogenesis"/>
    <property type="evidence" value="ECO:0007669"/>
    <property type="project" value="UniProtKB-UniRule"/>
</dbReference>
<comment type="cofactor">
    <cofactor evidence="3">
        <name>Zn(2+)</name>
        <dbReference type="ChEBI" id="CHEBI:29105"/>
    </cofactor>
    <text evidence="3">Binds 1 zinc ion per subunit.</text>
</comment>
<dbReference type="InterPro" id="IPR027417">
    <property type="entry name" value="P-loop_NTPase"/>
</dbReference>
<dbReference type="STRING" id="360412.LARV_00040"/>
<dbReference type="SUPFAM" id="SSF52540">
    <property type="entry name" value="P-loop containing nucleoside triphosphate hydrolases"/>
    <property type="match status" value="1"/>
</dbReference>
<evidence type="ECO:0000256" key="1">
    <source>
        <dbReference type="ARBA" id="ARBA00022741"/>
    </source>
</evidence>
<feature type="binding site" evidence="3">
    <location>
        <position position="272"/>
    </location>
    <ligand>
        <name>Zn(2+)</name>
        <dbReference type="ChEBI" id="CHEBI:29105"/>
    </ligand>
</feature>
<dbReference type="PROSITE" id="PS50936">
    <property type="entry name" value="ENGC_GTPASE"/>
    <property type="match status" value="1"/>
</dbReference>
<dbReference type="GO" id="GO:0046872">
    <property type="term" value="F:metal ion binding"/>
    <property type="evidence" value="ECO:0007669"/>
    <property type="project" value="UniProtKB-KW"/>
</dbReference>
<evidence type="ECO:0000259" key="5">
    <source>
        <dbReference type="PROSITE" id="PS51721"/>
    </source>
</evidence>
<dbReference type="NCBIfam" id="TIGR00157">
    <property type="entry name" value="ribosome small subunit-dependent GTPase A"/>
    <property type="match status" value="1"/>
</dbReference>
<dbReference type="InterPro" id="IPR030378">
    <property type="entry name" value="G_CP_dom"/>
</dbReference>
<evidence type="ECO:0000256" key="3">
    <source>
        <dbReference type="HAMAP-Rule" id="MF_01820"/>
    </source>
</evidence>
<evidence type="ECO:0000256" key="2">
    <source>
        <dbReference type="ARBA" id="ARBA00023134"/>
    </source>
</evidence>
<dbReference type="OrthoDB" id="9809485at2"/>
<dbReference type="Gene3D" id="1.10.40.50">
    <property type="entry name" value="Probable gtpase engc, domain 3"/>
    <property type="match status" value="1"/>
</dbReference>
<keyword evidence="3" id="KW-0694">RNA-binding</keyword>
<feature type="binding site" evidence="3">
    <location>
        <position position="278"/>
    </location>
    <ligand>
        <name>Zn(2+)</name>
        <dbReference type="ChEBI" id="CHEBI:29105"/>
    </ligand>
</feature>
<dbReference type="Pfam" id="PF03193">
    <property type="entry name" value="RsgA_GTPase"/>
    <property type="match status" value="1"/>
</dbReference>
<dbReference type="InterPro" id="IPR004881">
    <property type="entry name" value="Ribosome_biogen_GTPase_RsgA"/>
</dbReference>
<keyword evidence="3" id="KW-0699">rRNA-binding</keyword>
<dbReference type="Proteomes" id="UP000055060">
    <property type="component" value="Unassembled WGS sequence"/>
</dbReference>
<dbReference type="GO" id="GO:0003924">
    <property type="term" value="F:GTPase activity"/>
    <property type="evidence" value="ECO:0007669"/>
    <property type="project" value="UniProtKB-UniRule"/>
</dbReference>
<feature type="domain" description="CP-type G" evidence="5">
    <location>
        <begin position="81"/>
        <end position="240"/>
    </location>
</feature>
<dbReference type="EMBL" id="DF967972">
    <property type="protein sequence ID" value="GAP12308.1"/>
    <property type="molecule type" value="Genomic_DNA"/>
</dbReference>
<keyword evidence="3" id="KW-0378">Hydrolase</keyword>
<dbReference type="AlphaFoldDB" id="A0A0S7BCA5"/>
<evidence type="ECO:0000313" key="7">
    <source>
        <dbReference type="Proteomes" id="UP000055060"/>
    </source>
</evidence>
<comment type="subunit">
    <text evidence="3">Monomer. Associates with 30S ribosomal subunit, binds 16S rRNA.</text>
</comment>
<dbReference type="Gene3D" id="3.40.50.300">
    <property type="entry name" value="P-loop containing nucleotide triphosphate hydrolases"/>
    <property type="match status" value="1"/>
</dbReference>
<dbReference type="GO" id="GO:0005525">
    <property type="term" value="F:GTP binding"/>
    <property type="evidence" value="ECO:0007669"/>
    <property type="project" value="UniProtKB-UniRule"/>
</dbReference>
<dbReference type="HAMAP" id="MF_01820">
    <property type="entry name" value="GTPase_RsgA"/>
    <property type="match status" value="1"/>
</dbReference>
<feature type="binding site" evidence="3">
    <location>
        <position position="270"/>
    </location>
    <ligand>
        <name>Zn(2+)</name>
        <dbReference type="ChEBI" id="CHEBI:29105"/>
    </ligand>
</feature>
<feature type="binding site" evidence="3">
    <location>
        <begin position="182"/>
        <end position="190"/>
    </location>
    <ligand>
        <name>GTP</name>
        <dbReference type="ChEBI" id="CHEBI:37565"/>
    </ligand>
</feature>
<comment type="function">
    <text evidence="3">One of several proteins that assist in the late maturation steps of the functional core of the 30S ribosomal subunit. Helps release RbfA from mature subunits. May play a role in the assembly of ribosomal proteins into the subunit. Circularly permuted GTPase that catalyzes slow GTP hydrolysis, GTPase activity is stimulated by the 30S ribosomal subunit.</text>
</comment>
<dbReference type="PANTHER" id="PTHR32120">
    <property type="entry name" value="SMALL RIBOSOMAL SUBUNIT BIOGENESIS GTPASE RSGA"/>
    <property type="match status" value="1"/>
</dbReference>
<keyword evidence="7" id="KW-1185">Reference proteome</keyword>
<feature type="domain" description="EngC GTPase" evidence="4">
    <location>
        <begin position="87"/>
        <end position="238"/>
    </location>
</feature>
<dbReference type="PROSITE" id="PS51721">
    <property type="entry name" value="G_CP"/>
    <property type="match status" value="1"/>
</dbReference>
<gene>
    <name evidence="3" type="primary">rsgA</name>
    <name evidence="6" type="ORF">LARV_00040</name>
</gene>
<evidence type="ECO:0000259" key="4">
    <source>
        <dbReference type="PROSITE" id="PS50936"/>
    </source>
</evidence>
<accession>A0A0S7BCA5</accession>
<dbReference type="CDD" id="cd01854">
    <property type="entry name" value="YjeQ_EngC"/>
    <property type="match status" value="1"/>
</dbReference>
<dbReference type="GO" id="GO:0005737">
    <property type="term" value="C:cytoplasm"/>
    <property type="evidence" value="ECO:0007669"/>
    <property type="project" value="UniProtKB-SubCell"/>
</dbReference>
<comment type="subcellular location">
    <subcellularLocation>
        <location evidence="3">Cytoplasm</location>
    </subcellularLocation>
</comment>
<dbReference type="GO" id="GO:0019843">
    <property type="term" value="F:rRNA binding"/>
    <property type="evidence" value="ECO:0007669"/>
    <property type="project" value="UniProtKB-KW"/>
</dbReference>
<keyword evidence="1 3" id="KW-0547">Nucleotide-binding</keyword>
<dbReference type="EC" id="3.6.1.-" evidence="3"/>
<proteinExistence type="inferred from homology"/>
<comment type="similarity">
    <text evidence="3">Belongs to the TRAFAC class YlqF/YawG GTPase family. RsgA subfamily.</text>
</comment>
<dbReference type="RefSeq" id="WP_075071748.1">
    <property type="nucleotide sequence ID" value="NZ_DF967972.1"/>
</dbReference>
<feature type="binding site" evidence="3">
    <location>
        <position position="264"/>
    </location>
    <ligand>
        <name>Zn(2+)</name>
        <dbReference type="ChEBI" id="CHEBI:29105"/>
    </ligand>
</feature>